<dbReference type="GO" id="GO:0016460">
    <property type="term" value="C:myosin II complex"/>
    <property type="evidence" value="ECO:0007669"/>
    <property type="project" value="TreeGrafter"/>
</dbReference>
<feature type="coiled-coil region" evidence="1">
    <location>
        <begin position="1924"/>
        <end position="1951"/>
    </location>
</feature>
<feature type="compositionally biased region" description="Low complexity" evidence="2">
    <location>
        <begin position="1759"/>
        <end position="1772"/>
    </location>
</feature>
<evidence type="ECO:0000256" key="2">
    <source>
        <dbReference type="SAM" id="MobiDB-lite"/>
    </source>
</evidence>
<dbReference type="EMBL" id="LR899010">
    <property type="protein sequence ID" value="CAD7080936.1"/>
    <property type="molecule type" value="Genomic_DNA"/>
</dbReference>
<evidence type="ECO:0000256" key="1">
    <source>
        <dbReference type="SAM" id="Coils"/>
    </source>
</evidence>
<keyword evidence="4" id="KW-1185">Reference proteome</keyword>
<evidence type="ECO:0000313" key="4">
    <source>
        <dbReference type="Proteomes" id="UP000594454"/>
    </source>
</evidence>
<feature type="region of interest" description="Disordered" evidence="2">
    <location>
        <begin position="1473"/>
        <end position="1505"/>
    </location>
</feature>
<accession>A0A7R8UHL1</accession>
<feature type="coiled-coil region" evidence="1">
    <location>
        <begin position="1557"/>
        <end position="1595"/>
    </location>
</feature>
<sequence>MIYYPLSSIPEISMIADPDDQKENVVDEEGAVDGQLDDSFSRALARAEDAIRTDEEMSKVMANIEDYYRGVRDDIEKLEFKAERKYLQERKQLEAQRDNSEDYRKALQTLKQKRDDDLRRIRPVMKAIRKKQRALKEKLAPAPQELPAGPAEPAAAAAPPASRIPAAAGLGRIPGTSGIPRAPTGDVSAKASTVTLIRKPSIKSSKSGMVLPSKLPPRASLPGPSGLRRPAATARASIGGPLGRPSRSKIPAAPKGPQAPAVPDADAIQKARAFSKMDEGFASESNKLRSQYERDIALAKSQIQDPAQLKIRIDQIVEDYKKKTLGLHVEMKKGYDQRQREIAPDRPSLASPPRTSPVRQPISGRPSGIPRGPSGIPRGPSGIPAGPARVASPVAGPSRPRSPSRAQSLGGPLSGAPSFSMVPRLSGIPPPSRGWHAERKQRLTLKKSKPLDPRLKQFLETYRPAAAAPLESRTASQKYIAGTDLVRLRAKAKQEYERAVAGVRRVIPEGEQLDAEIEERQRQYKQKLDLINKLDNRKLAVKSKYLKDVERVRGTIENQELMQQELETLRSQLISDLAQLEIEAGQEEPEVRGITEREIAQEVARAEKLAQRAQRLRKEKEEAAAAEKAKEEAKKAIAVEARKSLARAKKDAGIPQPVQPALPVKTATQKYVGVDPMARKTKAKQEYDRAVAEAKEEIINKEELAEELEFLKLEYESKLDAIKNHEKNLLKLKSEYMQAVQQVREAPREPTVVEREVKALKAQLMANLQRYDVDAAGEGGQWGFVEDQQIAAELARAERYAKMAEDAKARKKLAAEQAKQAAEEKQRAAEKAAEIARKAKEAREAAAAKALAARKKKAAAERAAAAAAAAAGPAAEPVAGPAPRPGAARPGPAPRARSVPRLQGPAAVRPPPQRARTVGPPERPQPRAAPPKRRPPPARQEQKPPPKPVPRKASEKYVGGLSVFDRKKKAKQEYERDVAYAKQHTHKDDLKEELEYLESEYMSKLEAIHQHEKNKLKLKASYMSAIKEVKEAQQDPDALQRELQGLKVQLIADLQRYDKDAAGEGAAVQNIEDKLIEAEVVRAERAAKKAEEQRKKKKEEAAAAKAAAAEKAAAAAKAAEEAAAAKAARVAARAKALRAGRPRVPGEGPPGGAPRVGAPGGPPGGGPGRPPGGPRRGPPGGAPGGPPGGIPRGAPRGAGPGGAPRGPPGRVARPAGPAPRAKTAPKPGRPILAREPAPQALTVGRAKDKYKRMILKKKEADPRLKKFLEGYRPAQPVKVAARTASQKYMAGTDIVKLKAKAKQAMIQALNHAKNTSLTPEALAERTKAIKDKYQARMDFIDKMESEKDKAKSQYLADVEETRKSIAEPALRERALDELRERLATILADLDTQAGAEPGQIVPIDHKEIARQVARNKRLAQRAEVQKRARKAAEAAAAALAAKVARSKVSLAPRRPAAPAKPAEPWVARLATGAPKAKTTPRKEVRRGRVPDARSVKAKPPPPAVSAPRLVLKKKELDPRLKEFLEEKKKAAAAMVKPKPVAKKASEKYIAAPPDVDVNELRRKAKEEFEEQKRLLREEVANDKEYEEEVAFLEMEHASKMHYINNMESYKTMLQNKYYNDVAAAKKTIKDNDMLKEHLQGMREQLANNMAFVEEAAGAQRRPGIRSPEAAARSRISDVIRQTLRPSTPPGRPSLAAAPGRIPKPRRIGDVIAKGPGKAPSGRPSLARIPEGRRVPAPGTAPKPAPRAARPAPRPPAPAPRAAGRPLAARPSAKSLPAPDKPKVEKSMKAAPAKTPRVPPPKPAPKTEPRIKAAERREAMRKKTDLPENFQRLLEEAAKKPTPEEASKFEAELNYYRGLAKLRYQQDYDHGVTKIRNQDRLGEYLDKIKKEYKTQLAFISKLPEKRRAIEDQYTLACAAANEAYKDDENERNLRLEAAKAEHKAKLEQLNEEATSHRPFVPDQKYEELTRRLSRQLLREVRPPAPPPEALPPGAAPPAPGRKSLPASRRPPPAPRGAATERRRSLVESRKSVVGRARSVPPPRKDSPEGKKPERKRPVAEPRKAVPERRKPAPEGKKAPPPRRAVTEPRKPLPAKSRARPPPPKAKSIEPVHMKGKSVEQAQDKSPEGAAKNWRVPKKTKDMMIKKKRLVQALEEVRKEIPTNKDLIKAAEKGERLSVPMSKSSLQTIGKRIGLAPIKETEEVAKKAKKQVPAMRRKLASVPPTAAGTAQQKEQATKSPLASQEADGIFRMMMDEAEGIDLNKQPGEIVKLIVPSEGPTLAITGNAVESLSKGVITDQIPVKEINVMSDKNAEEFASTVKQQPPHKFPIESIASKRLSPERIVVEPAAEPVPKDNFIQHDVLLHSFQVETFFQARGSVFPKCFPGIYTVFPEENPKLVLKKSPSEILYRAWQILKPKYASKSP</sequence>
<feature type="compositionally biased region" description="Low complexity" evidence="2">
    <location>
        <begin position="1208"/>
        <end position="1230"/>
    </location>
</feature>
<feature type="region of interest" description="Disordered" evidence="2">
    <location>
        <begin position="2207"/>
        <end position="2240"/>
    </location>
</feature>
<gene>
    <name evidence="3" type="ORF">HERILL_LOCUS4069</name>
</gene>
<dbReference type="InParanoid" id="A0A7R8UHL1"/>
<dbReference type="GO" id="GO:0005737">
    <property type="term" value="C:cytoplasm"/>
    <property type="evidence" value="ECO:0007669"/>
    <property type="project" value="TreeGrafter"/>
</dbReference>
<feature type="compositionally biased region" description="Low complexity" evidence="2">
    <location>
        <begin position="1103"/>
        <end position="1134"/>
    </location>
</feature>
<dbReference type="GO" id="GO:0032982">
    <property type="term" value="C:myosin filament"/>
    <property type="evidence" value="ECO:0007669"/>
    <property type="project" value="TreeGrafter"/>
</dbReference>
<feature type="compositionally biased region" description="Low complexity" evidence="2">
    <location>
        <begin position="140"/>
        <end position="168"/>
    </location>
</feature>
<feature type="compositionally biased region" description="Basic and acidic residues" evidence="2">
    <location>
        <begin position="1085"/>
        <end position="1102"/>
    </location>
</feature>
<feature type="compositionally biased region" description="Basic and acidic residues" evidence="2">
    <location>
        <begin position="1804"/>
        <end position="1825"/>
    </location>
</feature>
<proteinExistence type="predicted"/>
<feature type="region of interest" description="Disordered" evidence="2">
    <location>
        <begin position="1980"/>
        <end position="2141"/>
    </location>
</feature>
<feature type="compositionally biased region" description="Basic and acidic residues" evidence="2">
    <location>
        <begin position="2017"/>
        <end position="2029"/>
    </location>
</feature>
<feature type="compositionally biased region" description="Low complexity" evidence="2">
    <location>
        <begin position="361"/>
        <end position="389"/>
    </location>
</feature>
<feature type="region of interest" description="Disordered" evidence="2">
    <location>
        <begin position="1085"/>
        <end position="1245"/>
    </location>
</feature>
<dbReference type="OrthoDB" id="7762949at2759"/>
<feature type="region of interest" description="Disordered" evidence="2">
    <location>
        <begin position="1656"/>
        <end position="1828"/>
    </location>
</feature>
<feature type="coiled-coil region" evidence="1">
    <location>
        <begin position="677"/>
        <end position="742"/>
    </location>
</feature>
<feature type="compositionally biased region" description="Basic and acidic residues" evidence="2">
    <location>
        <begin position="821"/>
        <end position="846"/>
    </location>
</feature>
<reference evidence="3 4" key="1">
    <citation type="submission" date="2020-11" db="EMBL/GenBank/DDBJ databases">
        <authorList>
            <person name="Wallbank WR R."/>
            <person name="Pardo Diaz C."/>
            <person name="Kozak K."/>
            <person name="Martin S."/>
            <person name="Jiggins C."/>
            <person name="Moest M."/>
            <person name="Warren A I."/>
            <person name="Generalovic N T."/>
            <person name="Byers J.R.P. K."/>
            <person name="Montejo-Kovacevich G."/>
            <person name="Yen C E."/>
        </authorList>
    </citation>
    <scope>NUCLEOTIDE SEQUENCE [LARGE SCALE GENOMIC DNA]</scope>
</reference>
<dbReference type="PANTHER" id="PTHR45615:SF40">
    <property type="entry name" value="MYOSIN HEAVY CHAIN, NON-MUSCLE"/>
    <property type="match status" value="1"/>
</dbReference>
<feature type="compositionally biased region" description="Polar residues" evidence="2">
    <location>
        <begin position="2226"/>
        <end position="2240"/>
    </location>
</feature>
<keyword evidence="1" id="KW-0175">Coiled coil</keyword>
<feature type="compositionally biased region" description="Pro residues" evidence="2">
    <location>
        <begin position="1981"/>
        <end position="1998"/>
    </location>
</feature>
<feature type="compositionally biased region" description="Basic and acidic residues" evidence="2">
    <location>
        <begin position="331"/>
        <end position="344"/>
    </location>
</feature>
<feature type="coiled-coil region" evidence="1">
    <location>
        <begin position="980"/>
        <end position="1007"/>
    </location>
</feature>
<feature type="compositionally biased region" description="Basic and acidic residues" evidence="2">
    <location>
        <begin position="2041"/>
        <end position="2076"/>
    </location>
</feature>
<feature type="compositionally biased region" description="Pro residues" evidence="2">
    <location>
        <begin position="1160"/>
        <end position="1189"/>
    </location>
</feature>
<dbReference type="Proteomes" id="UP000594454">
    <property type="component" value="Chromosome 2"/>
</dbReference>
<organism evidence="3 4">
    <name type="scientific">Hermetia illucens</name>
    <name type="common">Black soldier fly</name>
    <dbReference type="NCBI Taxonomy" id="343691"/>
    <lineage>
        <taxon>Eukaryota</taxon>
        <taxon>Metazoa</taxon>
        <taxon>Ecdysozoa</taxon>
        <taxon>Arthropoda</taxon>
        <taxon>Hexapoda</taxon>
        <taxon>Insecta</taxon>
        <taxon>Pterygota</taxon>
        <taxon>Neoptera</taxon>
        <taxon>Endopterygota</taxon>
        <taxon>Diptera</taxon>
        <taxon>Brachycera</taxon>
        <taxon>Stratiomyomorpha</taxon>
        <taxon>Stratiomyidae</taxon>
        <taxon>Hermetiinae</taxon>
        <taxon>Hermetia</taxon>
    </lineage>
</organism>
<feature type="region of interest" description="Disordered" evidence="2">
    <location>
        <begin position="331"/>
        <end position="439"/>
    </location>
</feature>
<feature type="compositionally biased region" description="Low complexity" evidence="2">
    <location>
        <begin position="861"/>
        <end position="897"/>
    </location>
</feature>
<feature type="region of interest" description="Disordered" evidence="2">
    <location>
        <begin position="805"/>
        <end position="975"/>
    </location>
</feature>
<feature type="region of interest" description="Disordered" evidence="2">
    <location>
        <begin position="132"/>
        <end position="273"/>
    </location>
</feature>
<feature type="compositionally biased region" description="Basic and acidic residues" evidence="2">
    <location>
        <begin position="1480"/>
        <end position="1494"/>
    </location>
</feature>
<dbReference type="GO" id="GO:0051015">
    <property type="term" value="F:actin filament binding"/>
    <property type="evidence" value="ECO:0007669"/>
    <property type="project" value="TreeGrafter"/>
</dbReference>
<feature type="coiled-coil region" evidence="1">
    <location>
        <begin position="563"/>
        <end position="643"/>
    </location>
</feature>
<evidence type="ECO:0000313" key="3">
    <source>
        <dbReference type="EMBL" id="CAD7080936.1"/>
    </source>
</evidence>
<feature type="compositionally biased region" description="Basic residues" evidence="2">
    <location>
        <begin position="2207"/>
        <end position="2217"/>
    </location>
</feature>
<dbReference type="GO" id="GO:0000146">
    <property type="term" value="F:microfilament motor activity"/>
    <property type="evidence" value="ECO:0007669"/>
    <property type="project" value="TreeGrafter"/>
</dbReference>
<dbReference type="PANTHER" id="PTHR45615">
    <property type="entry name" value="MYOSIN HEAVY CHAIN, NON-MUSCLE"/>
    <property type="match status" value="1"/>
</dbReference>
<name>A0A7R8UHL1_HERIL</name>
<protein>
    <submittedName>
        <fullName evidence="3">Uncharacterized protein</fullName>
    </submittedName>
</protein>